<dbReference type="Gene3D" id="3.40.50.1000">
    <property type="entry name" value="HAD superfamily/HAD-like"/>
    <property type="match status" value="1"/>
</dbReference>
<organism evidence="2 3">
    <name type="scientific">Stygiolobus caldivivus</name>
    <dbReference type="NCBI Taxonomy" id="2824673"/>
    <lineage>
        <taxon>Archaea</taxon>
        <taxon>Thermoproteota</taxon>
        <taxon>Thermoprotei</taxon>
        <taxon>Sulfolobales</taxon>
        <taxon>Sulfolobaceae</taxon>
        <taxon>Stygiolobus</taxon>
    </lineage>
</organism>
<gene>
    <name evidence="2" type="ORF">KN1_05670</name>
</gene>
<name>A0A8D5ZIA9_9CREN</name>
<dbReference type="Gene3D" id="3.90.1070.10">
    <property type="match status" value="1"/>
</dbReference>
<dbReference type="KEGG" id="csty:KN1_05670"/>
<dbReference type="GO" id="GO:0005829">
    <property type="term" value="C:cytosol"/>
    <property type="evidence" value="ECO:0007669"/>
    <property type="project" value="TreeGrafter"/>
</dbReference>
<dbReference type="InterPro" id="IPR006379">
    <property type="entry name" value="HAD-SF_hydro_IIB"/>
</dbReference>
<dbReference type="PANTHER" id="PTHR10000">
    <property type="entry name" value="PHOSPHOSERINE PHOSPHATASE"/>
    <property type="match status" value="1"/>
</dbReference>
<sequence>MSYLFASDYDRTLADEKDNFVIKKEVAEFINNFSSRYPFFVVTGRERKFISKLAPALKPTGWVLENGAIIIYQGKVFTNAPNNWPEVRKEVLEELDRTGIQYSVGEVIVYVNNVINPLNINVKGVKVEWNRNDAMILPDNVDKGSGVMFVKSLLNFSGKVVALGDSQNDLSLFKVADIKVAVGNALPEIKAIADIILDKPNGDGILEFLKGITSGRMSL</sequence>
<dbReference type="RefSeq" id="WP_221289317.1">
    <property type="nucleotide sequence ID" value="NZ_AP024597.1"/>
</dbReference>
<reference evidence="2 3" key="1">
    <citation type="submission" date="2021-04" db="EMBL/GenBank/DDBJ databases">
        <title>Complete genome sequence of Stygiolobus sp. KN-1.</title>
        <authorList>
            <person name="Nakamura K."/>
            <person name="Sakai H."/>
            <person name="Kurosawa N."/>
        </authorList>
    </citation>
    <scope>NUCLEOTIDE SEQUENCE [LARGE SCALE GENOMIC DNA]</scope>
    <source>
        <strain evidence="2 3">KN-1</strain>
    </source>
</reference>
<dbReference type="NCBIfam" id="TIGR01487">
    <property type="entry name" value="Pglycolate_arch"/>
    <property type="match status" value="1"/>
</dbReference>
<dbReference type="GO" id="GO:0008967">
    <property type="term" value="F:phosphoglycolate phosphatase activity"/>
    <property type="evidence" value="ECO:0007669"/>
    <property type="project" value="UniProtKB-UniRule"/>
</dbReference>
<keyword evidence="3" id="KW-1185">Reference proteome</keyword>
<dbReference type="InterPro" id="IPR023214">
    <property type="entry name" value="HAD_sf"/>
</dbReference>
<dbReference type="EMBL" id="AP024597">
    <property type="protein sequence ID" value="BCU69270.1"/>
    <property type="molecule type" value="Genomic_DNA"/>
</dbReference>
<evidence type="ECO:0000313" key="3">
    <source>
        <dbReference type="Proteomes" id="UP000825123"/>
    </source>
</evidence>
<proteinExistence type="predicted"/>
<dbReference type="Pfam" id="PF08282">
    <property type="entry name" value="Hydrolase_3"/>
    <property type="match status" value="2"/>
</dbReference>
<dbReference type="InterPro" id="IPR036412">
    <property type="entry name" value="HAD-like_sf"/>
</dbReference>
<dbReference type="GeneID" id="66162321"/>
<accession>A0A8D5ZIA9</accession>
<dbReference type="AlphaFoldDB" id="A0A8D5ZIA9"/>
<protein>
    <recommendedName>
        <fullName evidence="1">Phosphoglycolate phosphatase</fullName>
        <ecNumber evidence="1">3.1.3.18</ecNumber>
    </recommendedName>
</protein>
<dbReference type="NCBIfam" id="TIGR01484">
    <property type="entry name" value="HAD-SF-IIB"/>
    <property type="match status" value="1"/>
</dbReference>
<dbReference type="GO" id="GO:0000287">
    <property type="term" value="F:magnesium ion binding"/>
    <property type="evidence" value="ECO:0007669"/>
    <property type="project" value="TreeGrafter"/>
</dbReference>
<dbReference type="NCBIfam" id="TIGR01482">
    <property type="entry name" value="SPP-subfamily"/>
    <property type="match status" value="1"/>
</dbReference>
<evidence type="ECO:0000313" key="2">
    <source>
        <dbReference type="EMBL" id="BCU69270.1"/>
    </source>
</evidence>
<dbReference type="EC" id="3.1.3.18" evidence="1"/>
<evidence type="ECO:0000256" key="1">
    <source>
        <dbReference type="NCBIfam" id="TIGR01487"/>
    </source>
</evidence>
<dbReference type="PANTHER" id="PTHR10000:SF8">
    <property type="entry name" value="HAD SUPERFAMILY HYDROLASE-LIKE, TYPE 3"/>
    <property type="match status" value="1"/>
</dbReference>
<dbReference type="Proteomes" id="UP000825123">
    <property type="component" value="Chromosome"/>
</dbReference>
<dbReference type="SUPFAM" id="SSF56784">
    <property type="entry name" value="HAD-like"/>
    <property type="match status" value="1"/>
</dbReference>